<keyword evidence="1" id="KW-0489">Methyltransferase</keyword>
<sequence length="358" mass="37692">MTPLGQLIAARIAATGPVTLADYMADCLLHPEHGYYTRREPFGAAGDFITAPEISQMFGELLGLALAQYWLDLGRPAFTLAEPGPGRGTLMADVLRATARVPGFHTAAQVVLVEASPRLREIQREALRGYDVTWADHLSDLPQAPLFLLANEFFDALPIRQFTRQGNLWSETMVGLTDGRLSPGLSPPAPVAALDPRLTDVPEGGVVEICPAAAPMMAEIAGRIARHGGLALVVDYGGWQSLGDTFQAMRAHGYTDPFAAPGEADLTAHVDFAALAAAARPAQTAYTTQAALLTALGIGHRARALAAGGSESPLEAARRLTDPAEMGSLFKALAVFPPGAPPPPGFARPVSETTDSDA</sequence>
<feature type="region of interest" description="Disordered" evidence="3">
    <location>
        <begin position="339"/>
        <end position="358"/>
    </location>
</feature>
<keyword evidence="2" id="KW-0808">Transferase</keyword>
<dbReference type="Proteomes" id="UP000277498">
    <property type="component" value="Unassembled WGS sequence"/>
</dbReference>
<evidence type="ECO:0008006" key="6">
    <source>
        <dbReference type="Google" id="ProtNLM"/>
    </source>
</evidence>
<accession>A0A3P5XXG3</accession>
<proteinExistence type="predicted"/>
<reference evidence="4 5" key="1">
    <citation type="submission" date="2018-11" db="EMBL/GenBank/DDBJ databases">
        <authorList>
            <person name="Criscuolo A."/>
        </authorList>
    </citation>
    <scope>NUCLEOTIDE SEQUENCE [LARGE SCALE GENOMIC DNA]</scope>
    <source>
        <strain evidence="4">ACIP111625</strain>
    </source>
</reference>
<name>A0A3P5XXG3_9RHOB</name>
<dbReference type="RefSeq" id="WP_124088169.1">
    <property type="nucleotide sequence ID" value="NZ_UXAW01000096.1"/>
</dbReference>
<gene>
    <name evidence="4" type="ORF">XINFAN_03466</name>
</gene>
<dbReference type="PANTHER" id="PTHR12049">
    <property type="entry name" value="PROTEIN ARGININE METHYLTRANSFERASE NDUFAF7, MITOCHONDRIAL"/>
    <property type="match status" value="1"/>
</dbReference>
<dbReference type="InterPro" id="IPR038375">
    <property type="entry name" value="NDUFAF7_sf"/>
</dbReference>
<dbReference type="GO" id="GO:0032259">
    <property type="term" value="P:methylation"/>
    <property type="evidence" value="ECO:0007669"/>
    <property type="project" value="UniProtKB-KW"/>
</dbReference>
<dbReference type="SUPFAM" id="SSF53335">
    <property type="entry name" value="S-adenosyl-L-methionine-dependent methyltransferases"/>
    <property type="match status" value="1"/>
</dbReference>
<dbReference type="Pfam" id="PF02636">
    <property type="entry name" value="Methyltransf_28"/>
    <property type="match status" value="1"/>
</dbReference>
<evidence type="ECO:0000256" key="1">
    <source>
        <dbReference type="ARBA" id="ARBA00022603"/>
    </source>
</evidence>
<evidence type="ECO:0000256" key="3">
    <source>
        <dbReference type="SAM" id="MobiDB-lite"/>
    </source>
</evidence>
<evidence type="ECO:0000256" key="2">
    <source>
        <dbReference type="ARBA" id="ARBA00022679"/>
    </source>
</evidence>
<dbReference type="PANTHER" id="PTHR12049:SF7">
    <property type="entry name" value="PROTEIN ARGININE METHYLTRANSFERASE NDUFAF7, MITOCHONDRIAL"/>
    <property type="match status" value="1"/>
</dbReference>
<dbReference type="OrthoDB" id="9794208at2"/>
<dbReference type="AlphaFoldDB" id="A0A3P5XXG3"/>
<dbReference type="GO" id="GO:0035243">
    <property type="term" value="F:protein-arginine omega-N symmetric methyltransferase activity"/>
    <property type="evidence" value="ECO:0007669"/>
    <property type="project" value="TreeGrafter"/>
</dbReference>
<dbReference type="InterPro" id="IPR003788">
    <property type="entry name" value="NDUFAF7"/>
</dbReference>
<dbReference type="EMBL" id="UXAW01000096">
    <property type="protein sequence ID" value="VDC32863.1"/>
    <property type="molecule type" value="Genomic_DNA"/>
</dbReference>
<dbReference type="InterPro" id="IPR029063">
    <property type="entry name" value="SAM-dependent_MTases_sf"/>
</dbReference>
<dbReference type="Gene3D" id="3.40.50.12710">
    <property type="match status" value="1"/>
</dbReference>
<protein>
    <recommendedName>
        <fullName evidence="6">S-adenosyl-L-methionine-dependent methyltransferase</fullName>
    </recommendedName>
</protein>
<organism evidence="4 5">
    <name type="scientific">Pseudogemmobacter humi</name>
    <dbReference type="NCBI Taxonomy" id="2483812"/>
    <lineage>
        <taxon>Bacteria</taxon>
        <taxon>Pseudomonadati</taxon>
        <taxon>Pseudomonadota</taxon>
        <taxon>Alphaproteobacteria</taxon>
        <taxon>Rhodobacterales</taxon>
        <taxon>Paracoccaceae</taxon>
        <taxon>Pseudogemmobacter</taxon>
    </lineage>
</organism>
<evidence type="ECO:0000313" key="4">
    <source>
        <dbReference type="EMBL" id="VDC32863.1"/>
    </source>
</evidence>
<evidence type="ECO:0000313" key="5">
    <source>
        <dbReference type="Proteomes" id="UP000277498"/>
    </source>
</evidence>
<keyword evidence="5" id="KW-1185">Reference proteome</keyword>